<evidence type="ECO:0000313" key="1">
    <source>
        <dbReference type="EMBL" id="KAG2577312.1"/>
    </source>
</evidence>
<organism evidence="1 2">
    <name type="scientific">Panicum virgatum</name>
    <name type="common">Blackwell switchgrass</name>
    <dbReference type="NCBI Taxonomy" id="38727"/>
    <lineage>
        <taxon>Eukaryota</taxon>
        <taxon>Viridiplantae</taxon>
        <taxon>Streptophyta</taxon>
        <taxon>Embryophyta</taxon>
        <taxon>Tracheophyta</taxon>
        <taxon>Spermatophyta</taxon>
        <taxon>Magnoliopsida</taxon>
        <taxon>Liliopsida</taxon>
        <taxon>Poales</taxon>
        <taxon>Poaceae</taxon>
        <taxon>PACMAD clade</taxon>
        <taxon>Panicoideae</taxon>
        <taxon>Panicodae</taxon>
        <taxon>Paniceae</taxon>
        <taxon>Panicinae</taxon>
        <taxon>Panicum</taxon>
        <taxon>Panicum sect. Hiantes</taxon>
    </lineage>
</organism>
<dbReference type="AlphaFoldDB" id="A0A8T0QVM2"/>
<gene>
    <name evidence="1" type="ORF">PVAP13_6NG090709</name>
</gene>
<name>A0A8T0QVM2_PANVG</name>
<accession>A0A8T0QVM2</accession>
<reference evidence="1" key="1">
    <citation type="submission" date="2020-05" db="EMBL/GenBank/DDBJ databases">
        <title>WGS assembly of Panicum virgatum.</title>
        <authorList>
            <person name="Lovell J.T."/>
            <person name="Jenkins J."/>
            <person name="Shu S."/>
            <person name="Juenger T.E."/>
            <person name="Schmutz J."/>
        </authorList>
    </citation>
    <scope>NUCLEOTIDE SEQUENCE</scope>
    <source>
        <strain evidence="1">AP13</strain>
    </source>
</reference>
<proteinExistence type="predicted"/>
<evidence type="ECO:0000313" key="2">
    <source>
        <dbReference type="Proteomes" id="UP000823388"/>
    </source>
</evidence>
<dbReference type="Proteomes" id="UP000823388">
    <property type="component" value="Chromosome 6N"/>
</dbReference>
<sequence length="184" mass="19922">MLEIHPWLLSPALWPPKFSPAHLSRLHFSVSHPLLRSERRPVNSGEAMVVGCPGLLWRHQDVAARIHGERGADPHRGRCGAARIPDAAQIHGEGCAAWRGFPVRLVADPQRGADPRRAWRGGAAWMQGGCADARSSCEAEGRGLRAAMEMLGRWRMLVAGLCLRIQHLAPTTCAGAAASSLTKP</sequence>
<protein>
    <submittedName>
        <fullName evidence="1">Uncharacterized protein</fullName>
    </submittedName>
</protein>
<keyword evidence="2" id="KW-1185">Reference proteome</keyword>
<dbReference type="EMBL" id="CM029048">
    <property type="protein sequence ID" value="KAG2577312.1"/>
    <property type="molecule type" value="Genomic_DNA"/>
</dbReference>
<comment type="caution">
    <text evidence="1">The sequence shown here is derived from an EMBL/GenBank/DDBJ whole genome shotgun (WGS) entry which is preliminary data.</text>
</comment>